<dbReference type="PANTHER" id="PTHR21574">
    <property type="entry name" value="CENTROSOMAL PROTEIN OF 120 KDA"/>
    <property type="match status" value="1"/>
</dbReference>
<dbReference type="GO" id="GO:0005813">
    <property type="term" value="C:centrosome"/>
    <property type="evidence" value="ECO:0007669"/>
    <property type="project" value="TreeGrafter"/>
</dbReference>
<reference evidence="3" key="1">
    <citation type="submission" date="2022-12" db="EMBL/GenBank/DDBJ databases">
        <title>Chromosome-level genome assembly of the bean flower thrips Megalurothrips usitatus.</title>
        <authorList>
            <person name="Ma L."/>
            <person name="Liu Q."/>
            <person name="Li H."/>
            <person name="Cai W."/>
        </authorList>
    </citation>
    <scope>NUCLEOTIDE SEQUENCE</scope>
    <source>
        <strain evidence="3">Cailab_2022a</strain>
    </source>
</reference>
<dbReference type="AlphaFoldDB" id="A0AAV7XMY2"/>
<sequence length="941" mass="105232">MSLHELAGSTVHLKLSIKEGHGFGFLKRPIVIVAGTNGIFLESEVVPPSPDPPFHIDLIWETDKVNLRRFRASNTPIKVECFTINPNKQREGIGSILLNIKSAQVIPNGPKTNAKDKWHRLIGVPMEAKALQPELLLSLTIQEPNSLSQPLSSTSWVEEVQPKQTMPSATALKKTVSADTHKVMKPSLMENVVPEFKQGYIQLGPENSSFDTFLLCLSVRRALEMELLLRDTQKLINADSNKPFQLSFSVMGQTKSTKSFGDSKLGRIQVVDEDVVIPLRTTLPVLHAYLEENPCVAVRLFCSGTEVAAAELHIRSLVSTNNINIFSHEFSGETTLTQNCILVSASSKGIPLEGNLQPSIEVISRLKLLASISVPQRPACELNHTLDATPSHNINIAQAPISEDLSSRSESRQSQDTFIVTSQSAPVWVPVAPNLVQSHQLPPTNENKSLIKETLNTKVLVIKIVPNLIKFHKVVKYKWVRILFGCPGSAITTSNFGDIFVAQTPASVSVTDMSARITILSSENIQVHIYGIGDDSPSLHHLATAIIDLKTLDLTEQKELKVSCEMKCLSEQVLGYICTTVIVEKCSEESNVRTSSEKTGIIPQSQYNAVSNYSQFVLKKSDSARETYSETPATEIDYMDVSHSTKHHHIVQSQSHCMMDCEIETISQSAKNVTPSCTQSQATSAVPLDSNTAYKIVEELEDWKEKQQEIFLAELKQKEREHLERITNEWTSQTNAQNTELDNKVAECKLLAESLASTKQDLRERLKLCTTREQELRKAKEELDHQYNLKFQELTLAARRLDEEVKLKITFSESKCSKLEERVKELESENETLRHQVRQKLSTSVRSSDSQTCGMTHNQVAQLLSQVDQLEGKLQASLQSKAYFKEQWGRAVREMNQAKLQYAQTSENRGLEALLGKEEKALQNDQKTLEKLRQEIALLNT</sequence>
<evidence type="ECO:0000313" key="3">
    <source>
        <dbReference type="EMBL" id="KAJ1527076.1"/>
    </source>
</evidence>
<dbReference type="GO" id="GO:1903724">
    <property type="term" value="P:positive regulation of centriole elongation"/>
    <property type="evidence" value="ECO:0007669"/>
    <property type="project" value="TreeGrafter"/>
</dbReference>
<dbReference type="InterPro" id="IPR022136">
    <property type="entry name" value="DUF3668"/>
</dbReference>
<dbReference type="Proteomes" id="UP001075354">
    <property type="component" value="Chromosome 6"/>
</dbReference>
<dbReference type="InterPro" id="IPR039893">
    <property type="entry name" value="CEP120-like"/>
</dbReference>
<comment type="caution">
    <text evidence="3">The sequence shown here is derived from an EMBL/GenBank/DDBJ whole genome shotgun (WGS) entry which is preliminary data.</text>
</comment>
<proteinExistence type="predicted"/>
<keyword evidence="4" id="KW-1185">Reference proteome</keyword>
<name>A0AAV7XMY2_9NEOP</name>
<organism evidence="3 4">
    <name type="scientific">Megalurothrips usitatus</name>
    <name type="common">bean blossom thrips</name>
    <dbReference type="NCBI Taxonomy" id="439358"/>
    <lineage>
        <taxon>Eukaryota</taxon>
        <taxon>Metazoa</taxon>
        <taxon>Ecdysozoa</taxon>
        <taxon>Arthropoda</taxon>
        <taxon>Hexapoda</taxon>
        <taxon>Insecta</taxon>
        <taxon>Pterygota</taxon>
        <taxon>Neoptera</taxon>
        <taxon>Paraneoptera</taxon>
        <taxon>Thysanoptera</taxon>
        <taxon>Terebrantia</taxon>
        <taxon>Thripoidea</taxon>
        <taxon>Thripidae</taxon>
        <taxon>Megalurothrips</taxon>
    </lineage>
</organism>
<evidence type="ECO:0000256" key="1">
    <source>
        <dbReference type="SAM" id="Coils"/>
    </source>
</evidence>
<dbReference type="Pfam" id="PF12416">
    <property type="entry name" value="DUF3668"/>
    <property type="match status" value="1"/>
</dbReference>
<dbReference type="InterPro" id="IPR035892">
    <property type="entry name" value="C2_domain_sf"/>
</dbReference>
<feature type="domain" description="DUF3668" evidence="2">
    <location>
        <begin position="195"/>
        <end position="362"/>
    </location>
</feature>
<evidence type="ECO:0000313" key="4">
    <source>
        <dbReference type="Proteomes" id="UP001075354"/>
    </source>
</evidence>
<evidence type="ECO:0000259" key="2">
    <source>
        <dbReference type="Pfam" id="PF12416"/>
    </source>
</evidence>
<dbReference type="PANTHER" id="PTHR21574:SF0">
    <property type="entry name" value="CENTROSOMAL PROTEIN OF 120 KDA"/>
    <property type="match status" value="1"/>
</dbReference>
<feature type="coiled-coil region" evidence="1">
    <location>
        <begin position="809"/>
        <end position="880"/>
    </location>
</feature>
<dbReference type="Gene3D" id="2.60.40.150">
    <property type="entry name" value="C2 domain"/>
    <property type="match status" value="1"/>
</dbReference>
<gene>
    <name evidence="3" type="ORF">ONE63_008617</name>
</gene>
<keyword evidence="1" id="KW-0175">Coiled coil</keyword>
<dbReference type="EMBL" id="JAPTSV010000006">
    <property type="protein sequence ID" value="KAJ1527076.1"/>
    <property type="molecule type" value="Genomic_DNA"/>
</dbReference>
<protein>
    <recommendedName>
        <fullName evidence="2">DUF3668 domain-containing protein</fullName>
    </recommendedName>
</protein>
<accession>A0AAV7XMY2</accession>